<dbReference type="HOGENOM" id="CLU_3090861_0_0_1"/>
<dbReference type="EMBL" id="AGNK02000818">
    <property type="status" value="NOT_ANNOTATED_CDS"/>
    <property type="molecule type" value="Genomic_DNA"/>
</dbReference>
<reference evidence="2" key="1">
    <citation type="journal article" date="2012" name="Nat. Biotechnol.">
        <title>Reference genome sequence of the model plant Setaria.</title>
        <authorList>
            <person name="Bennetzen J.L."/>
            <person name="Schmutz J."/>
            <person name="Wang H."/>
            <person name="Percifield R."/>
            <person name="Hawkins J."/>
            <person name="Pontaroli A.C."/>
            <person name="Estep M."/>
            <person name="Feng L."/>
            <person name="Vaughn J.N."/>
            <person name="Grimwood J."/>
            <person name="Jenkins J."/>
            <person name="Barry K."/>
            <person name="Lindquist E."/>
            <person name="Hellsten U."/>
            <person name="Deshpande S."/>
            <person name="Wang X."/>
            <person name="Wu X."/>
            <person name="Mitros T."/>
            <person name="Triplett J."/>
            <person name="Yang X."/>
            <person name="Ye C.Y."/>
            <person name="Mauro-Herrera M."/>
            <person name="Wang L."/>
            <person name="Li P."/>
            <person name="Sharma M."/>
            <person name="Sharma R."/>
            <person name="Ronald P.C."/>
            <person name="Panaud O."/>
            <person name="Kellogg E.A."/>
            <person name="Brutnell T.P."/>
            <person name="Doust A.N."/>
            <person name="Tuskan G.A."/>
            <person name="Rokhsar D."/>
            <person name="Devos K.M."/>
        </authorList>
    </citation>
    <scope>NUCLEOTIDE SEQUENCE [LARGE SCALE GENOMIC DNA]</scope>
    <source>
        <strain evidence="2">cv. Yugu1</strain>
    </source>
</reference>
<evidence type="ECO:0000313" key="1">
    <source>
        <dbReference type="EnsemblPlants" id="KQL23255"/>
    </source>
</evidence>
<accession>K3ZZ13</accession>
<organism evidence="1 2">
    <name type="scientific">Setaria italica</name>
    <name type="common">Foxtail millet</name>
    <name type="synonym">Panicum italicum</name>
    <dbReference type="NCBI Taxonomy" id="4555"/>
    <lineage>
        <taxon>Eukaryota</taxon>
        <taxon>Viridiplantae</taxon>
        <taxon>Streptophyta</taxon>
        <taxon>Embryophyta</taxon>
        <taxon>Tracheophyta</taxon>
        <taxon>Spermatophyta</taxon>
        <taxon>Magnoliopsida</taxon>
        <taxon>Liliopsida</taxon>
        <taxon>Poales</taxon>
        <taxon>Poaceae</taxon>
        <taxon>PACMAD clade</taxon>
        <taxon>Panicoideae</taxon>
        <taxon>Panicodae</taxon>
        <taxon>Paniceae</taxon>
        <taxon>Cenchrinae</taxon>
        <taxon>Setaria</taxon>
    </lineage>
</organism>
<reference evidence="1" key="2">
    <citation type="submission" date="2018-08" db="UniProtKB">
        <authorList>
            <consortium name="EnsemblPlants"/>
        </authorList>
    </citation>
    <scope>IDENTIFICATION</scope>
    <source>
        <strain evidence="1">Yugu1</strain>
    </source>
</reference>
<protein>
    <submittedName>
        <fullName evidence="1">Uncharacterized protein</fullName>
    </submittedName>
</protein>
<dbReference type="EnsemblPlants" id="KQL23255">
    <property type="protein sequence ID" value="KQL23255"/>
    <property type="gene ID" value="SETIT_031845mg"/>
</dbReference>
<proteinExistence type="predicted"/>
<name>K3ZZ13_SETIT</name>
<keyword evidence="2" id="KW-1185">Reference proteome</keyword>
<dbReference type="AlphaFoldDB" id="K3ZZ13"/>
<dbReference type="InParanoid" id="K3ZZ13"/>
<dbReference type="Proteomes" id="UP000004995">
    <property type="component" value="Unassembled WGS sequence"/>
</dbReference>
<dbReference type="Gramene" id="KQL23255">
    <property type="protein sequence ID" value="KQL23255"/>
    <property type="gene ID" value="SETIT_031845mg"/>
</dbReference>
<evidence type="ECO:0000313" key="2">
    <source>
        <dbReference type="Proteomes" id="UP000004995"/>
    </source>
</evidence>
<sequence length="52" mass="6004">MTHVQLLFLRSTLGLVSRGRPTLKLVRAQALTQILTPAEDHRYSPCMFIYFL</sequence>